<proteinExistence type="predicted"/>
<sequence>MRLKYLSICLLLCISPACVKQEEEWTNAPAFANKFQTVVQAVGRNLGDYKVIDVARMTGFAWDSLYYFYDDSDNNTRDVILYVTGCSWNGPDFRDDCVRLVFTHKGQVSAFVDYIDRDKGREGHSPLPLRIFFDRRSGLVCSFDSSKLAIVRNCDEYGVARTFALMREKNAERNRQLIIENCQQQAISAN</sequence>
<reference evidence="2 3" key="1">
    <citation type="submission" date="2020-03" db="EMBL/GenBank/DDBJ databases">
        <title>Genomic Encyclopedia of Type Strains, Phase IV (KMG-V): Genome sequencing to study the core and pangenomes of soil and plant-associated prokaryotes.</title>
        <authorList>
            <person name="Whitman W."/>
        </authorList>
    </citation>
    <scope>NUCLEOTIDE SEQUENCE [LARGE SCALE GENOMIC DNA]</scope>
    <source>
        <strain evidence="2 3">1B</strain>
    </source>
</reference>
<organism evidence="2 3">
    <name type="scientific">Hymenobacter artigasi</name>
    <dbReference type="NCBI Taxonomy" id="2719616"/>
    <lineage>
        <taxon>Bacteria</taxon>
        <taxon>Pseudomonadati</taxon>
        <taxon>Bacteroidota</taxon>
        <taxon>Cytophagia</taxon>
        <taxon>Cytophagales</taxon>
        <taxon>Hymenobacteraceae</taxon>
        <taxon>Hymenobacter</taxon>
    </lineage>
</organism>
<protein>
    <recommendedName>
        <fullName evidence="4">Lipoprotein</fullName>
    </recommendedName>
</protein>
<gene>
    <name evidence="2" type="ORF">HBN54_000781</name>
</gene>
<feature type="signal peptide" evidence="1">
    <location>
        <begin position="1"/>
        <end position="19"/>
    </location>
</feature>
<comment type="caution">
    <text evidence="2">The sequence shown here is derived from an EMBL/GenBank/DDBJ whole genome shotgun (WGS) entry which is preliminary data.</text>
</comment>
<evidence type="ECO:0000256" key="1">
    <source>
        <dbReference type="SAM" id="SignalP"/>
    </source>
</evidence>
<evidence type="ECO:0000313" key="2">
    <source>
        <dbReference type="EMBL" id="NKI88194.1"/>
    </source>
</evidence>
<keyword evidence="3" id="KW-1185">Reference proteome</keyword>
<accession>A0ABX1HD92</accession>
<dbReference type="Proteomes" id="UP000717634">
    <property type="component" value="Unassembled WGS sequence"/>
</dbReference>
<evidence type="ECO:0008006" key="4">
    <source>
        <dbReference type="Google" id="ProtNLM"/>
    </source>
</evidence>
<dbReference type="RefSeq" id="WP_168671847.1">
    <property type="nucleotide sequence ID" value="NZ_JAAVTK010000002.1"/>
</dbReference>
<dbReference type="EMBL" id="JAAVTK010000002">
    <property type="protein sequence ID" value="NKI88194.1"/>
    <property type="molecule type" value="Genomic_DNA"/>
</dbReference>
<evidence type="ECO:0000313" key="3">
    <source>
        <dbReference type="Proteomes" id="UP000717634"/>
    </source>
</evidence>
<feature type="chain" id="PRO_5047544161" description="Lipoprotein" evidence="1">
    <location>
        <begin position="20"/>
        <end position="190"/>
    </location>
</feature>
<keyword evidence="1" id="KW-0732">Signal</keyword>
<name>A0ABX1HD92_9BACT</name>